<evidence type="ECO:0000259" key="1">
    <source>
        <dbReference type="PROSITE" id="PS51061"/>
    </source>
</evidence>
<dbReference type="SMART" id="SM00393">
    <property type="entry name" value="R3H"/>
    <property type="match status" value="1"/>
</dbReference>
<comment type="caution">
    <text evidence="2">The sequence shown here is derived from an EMBL/GenBank/DDBJ whole genome shotgun (WGS) entry which is preliminary data.</text>
</comment>
<dbReference type="GO" id="GO:0003723">
    <property type="term" value="F:RNA binding"/>
    <property type="evidence" value="ECO:0007669"/>
    <property type="project" value="InterPro"/>
</dbReference>
<dbReference type="InterPro" id="IPR034079">
    <property type="entry name" value="R3H_KhpB"/>
</dbReference>
<dbReference type="PANTHER" id="PTHR35800">
    <property type="entry name" value="PROTEIN JAG"/>
    <property type="match status" value="1"/>
</dbReference>
<proteinExistence type="predicted"/>
<dbReference type="InterPro" id="IPR038008">
    <property type="entry name" value="Jag_KH"/>
</dbReference>
<dbReference type="Pfam" id="PF01424">
    <property type="entry name" value="R3H"/>
    <property type="match status" value="1"/>
</dbReference>
<dbReference type="NCBIfam" id="NF041568">
    <property type="entry name" value="Jag_EloR"/>
    <property type="match status" value="1"/>
</dbReference>
<dbReference type="Pfam" id="PF13083">
    <property type="entry name" value="KH_KhpA-B"/>
    <property type="match status" value="1"/>
</dbReference>
<sequence>METEKAKEILEKLLKGMGIDAGVSAKEIEDYISLEITTPDSALVIGRQGKTLGALQYLVNLIINKESEERIKVILDTEGYRERRKAKLMELAKRLAQRAKEENTEVFLEPMNPYERRIIHTTLAEDLDVETESVGEGMERQVVIFPKGMKGEEQEV</sequence>
<dbReference type="CDD" id="cd02414">
    <property type="entry name" value="KH-II_Jag"/>
    <property type="match status" value="1"/>
</dbReference>
<name>X1FIT1_9ZZZZ</name>
<dbReference type="AlphaFoldDB" id="X1FIT1"/>
<dbReference type="SUPFAM" id="SSF82708">
    <property type="entry name" value="R3H domain"/>
    <property type="match status" value="1"/>
</dbReference>
<dbReference type="EMBL" id="BARU01006149">
    <property type="protein sequence ID" value="GAH45551.1"/>
    <property type="molecule type" value="Genomic_DNA"/>
</dbReference>
<dbReference type="InterPro" id="IPR036867">
    <property type="entry name" value="R3H_dom_sf"/>
</dbReference>
<evidence type="ECO:0000313" key="2">
    <source>
        <dbReference type="EMBL" id="GAH45551.1"/>
    </source>
</evidence>
<protein>
    <recommendedName>
        <fullName evidence="1">R3H domain-containing protein</fullName>
    </recommendedName>
</protein>
<dbReference type="PANTHER" id="PTHR35800:SF1">
    <property type="entry name" value="RNA-BINDING PROTEIN KHPB"/>
    <property type="match status" value="1"/>
</dbReference>
<gene>
    <name evidence="2" type="ORF">S03H2_12076</name>
</gene>
<dbReference type="PROSITE" id="PS51061">
    <property type="entry name" value="R3H"/>
    <property type="match status" value="1"/>
</dbReference>
<accession>X1FIT1</accession>
<dbReference type="CDD" id="cd02644">
    <property type="entry name" value="R3H_jag"/>
    <property type="match status" value="1"/>
</dbReference>
<organism evidence="2">
    <name type="scientific">marine sediment metagenome</name>
    <dbReference type="NCBI Taxonomy" id="412755"/>
    <lineage>
        <taxon>unclassified sequences</taxon>
        <taxon>metagenomes</taxon>
        <taxon>ecological metagenomes</taxon>
    </lineage>
</organism>
<dbReference type="InterPro" id="IPR015946">
    <property type="entry name" value="KH_dom-like_a/b"/>
</dbReference>
<feature type="domain" description="R3H" evidence="1">
    <location>
        <begin position="82"/>
        <end position="148"/>
    </location>
</feature>
<dbReference type="Gene3D" id="3.30.1370.50">
    <property type="entry name" value="R3H-like domain"/>
    <property type="match status" value="1"/>
</dbReference>
<reference evidence="2" key="1">
    <citation type="journal article" date="2014" name="Front. Microbiol.">
        <title>High frequency of phylogenetically diverse reductive dehalogenase-homologous genes in deep subseafloor sedimentary metagenomes.</title>
        <authorList>
            <person name="Kawai M."/>
            <person name="Futagami T."/>
            <person name="Toyoda A."/>
            <person name="Takaki Y."/>
            <person name="Nishi S."/>
            <person name="Hori S."/>
            <person name="Arai W."/>
            <person name="Tsubouchi T."/>
            <person name="Morono Y."/>
            <person name="Uchiyama I."/>
            <person name="Ito T."/>
            <person name="Fujiyama A."/>
            <person name="Inagaki F."/>
            <person name="Takami H."/>
        </authorList>
    </citation>
    <scope>NUCLEOTIDE SEQUENCE</scope>
    <source>
        <strain evidence="2">Expedition CK06-06</strain>
    </source>
</reference>
<dbReference type="Gene3D" id="3.30.300.20">
    <property type="match status" value="1"/>
</dbReference>
<dbReference type="InterPro" id="IPR001374">
    <property type="entry name" value="R3H_dom"/>
</dbReference>
<dbReference type="InterPro" id="IPR039247">
    <property type="entry name" value="KhpB"/>
</dbReference>